<accession>A0A969WA72</accession>
<dbReference type="SUPFAM" id="SSF56317">
    <property type="entry name" value="Carbon-nitrogen hydrolase"/>
    <property type="match status" value="1"/>
</dbReference>
<evidence type="ECO:0000313" key="4">
    <source>
        <dbReference type="EMBL" id="NKF22843.1"/>
    </source>
</evidence>
<dbReference type="EMBL" id="JAAVXB010000005">
    <property type="protein sequence ID" value="NKF22843.1"/>
    <property type="molecule type" value="Genomic_DNA"/>
</dbReference>
<evidence type="ECO:0000313" key="5">
    <source>
        <dbReference type="Proteomes" id="UP000653472"/>
    </source>
</evidence>
<organism evidence="4 5">
    <name type="scientific">Solimonas marina</name>
    <dbReference type="NCBI Taxonomy" id="2714601"/>
    <lineage>
        <taxon>Bacteria</taxon>
        <taxon>Pseudomonadati</taxon>
        <taxon>Pseudomonadota</taxon>
        <taxon>Gammaproteobacteria</taxon>
        <taxon>Nevskiales</taxon>
        <taxon>Nevskiaceae</taxon>
        <taxon>Solimonas</taxon>
    </lineage>
</organism>
<comment type="caution">
    <text evidence="4">The sequence shown here is derived from an EMBL/GenBank/DDBJ whole genome shotgun (WGS) entry which is preliminary data.</text>
</comment>
<gene>
    <name evidence="4" type="ORF">G7Y82_10985</name>
</gene>
<feature type="domain" description="CN hydrolase" evidence="3">
    <location>
        <begin position="1"/>
        <end position="252"/>
    </location>
</feature>
<evidence type="ECO:0000259" key="3">
    <source>
        <dbReference type="PROSITE" id="PS50263"/>
    </source>
</evidence>
<evidence type="ECO:0000256" key="1">
    <source>
        <dbReference type="ARBA" id="ARBA00010613"/>
    </source>
</evidence>
<reference evidence="4" key="1">
    <citation type="submission" date="2020-03" db="EMBL/GenBank/DDBJ databases">
        <title>Solimonas marina sp. nov., isolated from deep seawater of the Pacific Ocean.</title>
        <authorList>
            <person name="Liu X."/>
            <person name="Lai Q."/>
            <person name="Sun F."/>
            <person name="Gai Y."/>
            <person name="Li G."/>
            <person name="Shao Z."/>
        </authorList>
    </citation>
    <scope>NUCLEOTIDE SEQUENCE</scope>
    <source>
        <strain evidence="4">C16B3</strain>
    </source>
</reference>
<dbReference type="Pfam" id="PF00795">
    <property type="entry name" value="CN_hydrolase"/>
    <property type="match status" value="1"/>
</dbReference>
<dbReference type="InterPro" id="IPR045254">
    <property type="entry name" value="Nit1/2_C-N_Hydrolase"/>
</dbReference>
<name>A0A969WA72_9GAMM</name>
<dbReference type="AlphaFoldDB" id="A0A969WA72"/>
<sequence>MSLAAIQMTSVDDVGANLDMAAALLRDATAQGARFAVLPENFAFMGRRDRDKLAIAEVDGHGPIQDRLAALARELDLWIIAGTVPIRVDGEERVWAACCVYDSDGVRVARYDKIHLYDIDVPNGGGERYRESASIAPGALQPVVVDTPVGRVGLSVCYDVRFPELYRALVADGAEILIVPAAFTVKTGEAHWDLLLRARAVENLCYVIAPGQCGVHPSGRGTYGHSAIVEPWGRIVSQAGTEPGVVLADRDASHQAELRQGFPALAHRRLQTAYPPSI</sequence>
<dbReference type="Proteomes" id="UP000653472">
    <property type="component" value="Unassembled WGS sequence"/>
</dbReference>
<dbReference type="PROSITE" id="PS50263">
    <property type="entry name" value="CN_HYDROLASE"/>
    <property type="match status" value="1"/>
</dbReference>
<dbReference type="PANTHER" id="PTHR23088">
    <property type="entry name" value="NITRILASE-RELATED"/>
    <property type="match status" value="1"/>
</dbReference>
<dbReference type="GO" id="GO:0016811">
    <property type="term" value="F:hydrolase activity, acting on carbon-nitrogen (but not peptide) bonds, in linear amides"/>
    <property type="evidence" value="ECO:0007669"/>
    <property type="project" value="InterPro"/>
</dbReference>
<proteinExistence type="inferred from homology"/>
<keyword evidence="2 4" id="KW-0378">Hydrolase</keyword>
<dbReference type="InterPro" id="IPR001110">
    <property type="entry name" value="UPF0012_CS"/>
</dbReference>
<evidence type="ECO:0000256" key="2">
    <source>
        <dbReference type="ARBA" id="ARBA00022801"/>
    </source>
</evidence>
<dbReference type="PROSITE" id="PS01227">
    <property type="entry name" value="UPF0012"/>
    <property type="match status" value="1"/>
</dbReference>
<keyword evidence="5" id="KW-1185">Reference proteome</keyword>
<dbReference type="InterPro" id="IPR003010">
    <property type="entry name" value="C-N_Hydrolase"/>
</dbReference>
<dbReference type="InterPro" id="IPR036526">
    <property type="entry name" value="C-N_Hydrolase_sf"/>
</dbReference>
<comment type="similarity">
    <text evidence="1">Belongs to the carbon-nitrogen hydrolase superfamily. NIT1/NIT2 family.</text>
</comment>
<dbReference type="RefSeq" id="WP_168148295.1">
    <property type="nucleotide sequence ID" value="NZ_JAAVXB010000005.1"/>
</dbReference>
<dbReference type="Gene3D" id="3.60.110.10">
    <property type="entry name" value="Carbon-nitrogen hydrolase"/>
    <property type="match status" value="1"/>
</dbReference>
<protein>
    <submittedName>
        <fullName evidence="4">Carbon-nitrogen hydrolase family protein</fullName>
    </submittedName>
</protein>
<dbReference type="CDD" id="cd07572">
    <property type="entry name" value="nit"/>
    <property type="match status" value="1"/>
</dbReference>
<dbReference type="PANTHER" id="PTHR23088:SF27">
    <property type="entry name" value="DEAMINATED GLUTATHIONE AMIDASE"/>
    <property type="match status" value="1"/>
</dbReference>